<evidence type="ECO:0000256" key="2">
    <source>
        <dbReference type="ARBA" id="ARBA00022448"/>
    </source>
</evidence>
<dbReference type="Gene3D" id="1.20.1250.20">
    <property type="entry name" value="MFS general substrate transporter like domains"/>
    <property type="match status" value="1"/>
</dbReference>
<evidence type="ECO:0000256" key="5">
    <source>
        <dbReference type="ARBA" id="ARBA00023136"/>
    </source>
</evidence>
<keyword evidence="4 7" id="KW-1133">Transmembrane helix</keyword>
<dbReference type="PANTHER" id="PTHR23506:SF31">
    <property type="entry name" value="CHROMAFFIN GRANULE AMINE TRANSPORTER"/>
    <property type="match status" value="1"/>
</dbReference>
<feature type="compositionally biased region" description="Basic and acidic residues" evidence="6">
    <location>
        <begin position="1"/>
        <end position="12"/>
    </location>
</feature>
<proteinExistence type="predicted"/>
<dbReference type="InterPro" id="IPR020846">
    <property type="entry name" value="MFS_dom"/>
</dbReference>
<organism evidence="9 10">
    <name type="scientific">Staurois parvus</name>
    <dbReference type="NCBI Taxonomy" id="386267"/>
    <lineage>
        <taxon>Eukaryota</taxon>
        <taxon>Metazoa</taxon>
        <taxon>Chordata</taxon>
        <taxon>Craniata</taxon>
        <taxon>Vertebrata</taxon>
        <taxon>Euteleostomi</taxon>
        <taxon>Amphibia</taxon>
        <taxon>Batrachia</taxon>
        <taxon>Anura</taxon>
        <taxon>Neobatrachia</taxon>
        <taxon>Ranoidea</taxon>
        <taxon>Ranidae</taxon>
        <taxon>Staurois</taxon>
    </lineage>
</organism>
<protein>
    <recommendedName>
        <fullName evidence="8">Major facilitator superfamily (MFS) profile domain-containing protein</fullName>
    </recommendedName>
</protein>
<evidence type="ECO:0000256" key="3">
    <source>
        <dbReference type="ARBA" id="ARBA00022692"/>
    </source>
</evidence>
<dbReference type="InterPro" id="IPR011701">
    <property type="entry name" value="MFS"/>
</dbReference>
<dbReference type="InterPro" id="IPR050930">
    <property type="entry name" value="MFS_Vesicular_Transporter"/>
</dbReference>
<feature type="region of interest" description="Disordered" evidence="6">
    <location>
        <begin position="1"/>
        <end position="26"/>
    </location>
</feature>
<gene>
    <name evidence="9" type="ORF">SPARVUS_LOCUS6901008</name>
</gene>
<dbReference type="SUPFAM" id="SSF103473">
    <property type="entry name" value="MFS general substrate transporter"/>
    <property type="match status" value="1"/>
</dbReference>
<sequence>MVFTEVPEHHYNTDSQGTKGKIQEPPKNETCTMEKSVLQDENVQVGLLFASKAILQLLVNPLVGLITNRIGYDAPLFCGFVILFLSTLMFAFSGSYTLLFLARSLQGVGSSFSTVAGLGMLANVYTDDYERGQAMGIALGGLALGVLTGAPFGSVMYE</sequence>
<feature type="non-terminal residue" evidence="9">
    <location>
        <position position="158"/>
    </location>
</feature>
<dbReference type="EMBL" id="CATNWA010014229">
    <property type="protein sequence ID" value="CAI9569295.1"/>
    <property type="molecule type" value="Genomic_DNA"/>
</dbReference>
<feature type="transmembrane region" description="Helical" evidence="7">
    <location>
        <begin position="43"/>
        <end position="64"/>
    </location>
</feature>
<name>A0ABN9DBM0_9NEOB</name>
<accession>A0ABN9DBM0</accession>
<evidence type="ECO:0000256" key="6">
    <source>
        <dbReference type="SAM" id="MobiDB-lite"/>
    </source>
</evidence>
<keyword evidence="3 7" id="KW-0812">Transmembrane</keyword>
<evidence type="ECO:0000256" key="1">
    <source>
        <dbReference type="ARBA" id="ARBA00004141"/>
    </source>
</evidence>
<dbReference type="Pfam" id="PF07690">
    <property type="entry name" value="MFS_1"/>
    <property type="match status" value="1"/>
</dbReference>
<dbReference type="PANTHER" id="PTHR23506">
    <property type="entry name" value="GH10249P"/>
    <property type="match status" value="1"/>
</dbReference>
<evidence type="ECO:0000313" key="9">
    <source>
        <dbReference type="EMBL" id="CAI9569295.1"/>
    </source>
</evidence>
<evidence type="ECO:0000259" key="8">
    <source>
        <dbReference type="PROSITE" id="PS50850"/>
    </source>
</evidence>
<feature type="transmembrane region" description="Helical" evidence="7">
    <location>
        <begin position="76"/>
        <end position="99"/>
    </location>
</feature>
<feature type="transmembrane region" description="Helical" evidence="7">
    <location>
        <begin position="137"/>
        <end position="157"/>
    </location>
</feature>
<dbReference type="PROSITE" id="PS50850">
    <property type="entry name" value="MFS"/>
    <property type="match status" value="1"/>
</dbReference>
<dbReference type="Proteomes" id="UP001162483">
    <property type="component" value="Unassembled WGS sequence"/>
</dbReference>
<reference evidence="9" key="1">
    <citation type="submission" date="2023-05" db="EMBL/GenBank/DDBJ databases">
        <authorList>
            <person name="Stuckert A."/>
        </authorList>
    </citation>
    <scope>NUCLEOTIDE SEQUENCE</scope>
</reference>
<comment type="subcellular location">
    <subcellularLocation>
        <location evidence="1">Membrane</location>
        <topology evidence="1">Multi-pass membrane protein</topology>
    </subcellularLocation>
</comment>
<evidence type="ECO:0000313" key="10">
    <source>
        <dbReference type="Proteomes" id="UP001162483"/>
    </source>
</evidence>
<keyword evidence="5 7" id="KW-0472">Membrane</keyword>
<feature type="domain" description="Major facilitator superfamily (MFS) profile" evidence="8">
    <location>
        <begin position="1"/>
        <end position="158"/>
    </location>
</feature>
<keyword evidence="10" id="KW-1185">Reference proteome</keyword>
<comment type="caution">
    <text evidence="9">The sequence shown here is derived from an EMBL/GenBank/DDBJ whole genome shotgun (WGS) entry which is preliminary data.</text>
</comment>
<dbReference type="InterPro" id="IPR036259">
    <property type="entry name" value="MFS_trans_sf"/>
</dbReference>
<keyword evidence="2" id="KW-0813">Transport</keyword>
<evidence type="ECO:0000256" key="4">
    <source>
        <dbReference type="ARBA" id="ARBA00022989"/>
    </source>
</evidence>
<evidence type="ECO:0000256" key="7">
    <source>
        <dbReference type="SAM" id="Phobius"/>
    </source>
</evidence>